<dbReference type="Proteomes" id="UP000295649">
    <property type="component" value="Unassembled WGS sequence"/>
</dbReference>
<gene>
    <name evidence="1" type="ORF">EDE11_1392</name>
</gene>
<name>A0ABY2CGA1_METMH</name>
<evidence type="ECO:0000313" key="1">
    <source>
        <dbReference type="EMBL" id="TCV74189.1"/>
    </source>
</evidence>
<dbReference type="RefSeq" id="WP_207906593.1">
    <property type="nucleotide sequence ID" value="NZ_SMCN01000039.1"/>
</dbReference>
<comment type="caution">
    <text evidence="1">The sequence shown here is derived from an EMBL/GenBank/DDBJ whole genome shotgun (WGS) entry which is preliminary data.</text>
</comment>
<keyword evidence="2" id="KW-1185">Reference proteome</keyword>
<accession>A0ABY2CGA1</accession>
<protein>
    <submittedName>
        <fullName evidence="1">Uncharacterized protein</fullName>
    </submittedName>
</protein>
<reference evidence="1 2" key="1">
    <citation type="submission" date="2019-03" db="EMBL/GenBank/DDBJ databases">
        <title>Systems level insights into methane cycling in arid and semi-arid ecosystems.</title>
        <authorList>
            <person name="Kalyuzhnaya M."/>
        </authorList>
    </citation>
    <scope>NUCLEOTIDE SEQUENCE [LARGE SCALE GENOMIC DNA]</scope>
    <source>
        <strain evidence="1 2">S-1</strain>
    </source>
</reference>
<organism evidence="1 2">
    <name type="scientific">Methylomonas methanica</name>
    <dbReference type="NCBI Taxonomy" id="421"/>
    <lineage>
        <taxon>Bacteria</taxon>
        <taxon>Pseudomonadati</taxon>
        <taxon>Pseudomonadota</taxon>
        <taxon>Gammaproteobacteria</taxon>
        <taxon>Methylococcales</taxon>
        <taxon>Methylococcaceae</taxon>
        <taxon>Methylomonas</taxon>
    </lineage>
</organism>
<evidence type="ECO:0000313" key="2">
    <source>
        <dbReference type="Proteomes" id="UP000295649"/>
    </source>
</evidence>
<proteinExistence type="predicted"/>
<sequence>MVIREVIVTNDGWSIAEGISGRVIFADFFSYWDAQKSLGKNSDSPGNQLKICGLK</sequence>
<dbReference type="EMBL" id="SMCN01000039">
    <property type="protein sequence ID" value="TCV74189.1"/>
    <property type="molecule type" value="Genomic_DNA"/>
</dbReference>